<sequence length="547" mass="62677">MRVINSYSVGVCKGLLVFVSQGRNAKKFLISTINLQHRRCFLTENSSGTNKICCGCKEPSRTEILVKLLSHSKLFHFTGKESRDRIHTCSLCQKTICDVQSGTAVKCKNVDLRAKNEYSCLQSPISSSQIAQCEFTSPIQCNHMHSCNLYTFASPCEDMNCKIALVLHNPNAKMCKNRISPFMHTVWTSYKAIGFIDRDIQFQVRTYRGRMRQRERETSDMMKTDNGQLEKNNFDKDVDIFHSDLQASEDDFGRDLRPGSVDEMTIPELSRQALNLVPYVNRSETLQNLVKLGVNLDLVQRVEGVAELLLKSQFKRDIAPLIHLLNLMGVPLDEMGQMLTRNPLLFKQSIEDLSARFGYFLHKRFSQAEAVSIVVRAPVALLMDPVKLDSKLGFLQTTFGLKGHEVRKVVLKYPKVIPWRRDMIAGVRFHLKEFLAFSNLQLKELLLKEPKIYLSNPNKLTEAFDYLFTTMGITRDQIMLWPGILRTRQHIVRDRHLFLVSRNRAQYDPCLENFVSLKALGSGSDTEFCKNVAKCDEQEFHAFLKTL</sequence>
<dbReference type="GO" id="GO:0005739">
    <property type="term" value="C:mitochondrion"/>
    <property type="evidence" value="ECO:0007669"/>
    <property type="project" value="TreeGrafter"/>
</dbReference>
<dbReference type="SMART" id="SM00733">
    <property type="entry name" value="Mterf"/>
    <property type="match status" value="4"/>
</dbReference>
<evidence type="ECO:0000313" key="3">
    <source>
        <dbReference type="EMBL" id="GFO22763.1"/>
    </source>
</evidence>
<dbReference type="AlphaFoldDB" id="A0AAV4BT21"/>
<keyword evidence="4" id="KW-1185">Reference proteome</keyword>
<organism evidence="3 4">
    <name type="scientific">Plakobranchus ocellatus</name>
    <dbReference type="NCBI Taxonomy" id="259542"/>
    <lineage>
        <taxon>Eukaryota</taxon>
        <taxon>Metazoa</taxon>
        <taxon>Spiralia</taxon>
        <taxon>Lophotrochozoa</taxon>
        <taxon>Mollusca</taxon>
        <taxon>Gastropoda</taxon>
        <taxon>Heterobranchia</taxon>
        <taxon>Euthyneura</taxon>
        <taxon>Panpulmonata</taxon>
        <taxon>Sacoglossa</taxon>
        <taxon>Placobranchoidea</taxon>
        <taxon>Plakobranchidae</taxon>
        <taxon>Plakobranchus</taxon>
    </lineage>
</organism>
<dbReference type="Gene3D" id="1.25.70.10">
    <property type="entry name" value="Transcription termination factor 3, mitochondrial"/>
    <property type="match status" value="1"/>
</dbReference>
<evidence type="ECO:0000256" key="1">
    <source>
        <dbReference type="ARBA" id="ARBA00007692"/>
    </source>
</evidence>
<dbReference type="GO" id="GO:0061668">
    <property type="term" value="P:mitochondrial ribosome assembly"/>
    <property type="evidence" value="ECO:0007669"/>
    <property type="project" value="TreeGrafter"/>
</dbReference>
<dbReference type="Proteomes" id="UP000735302">
    <property type="component" value="Unassembled WGS sequence"/>
</dbReference>
<dbReference type="InterPro" id="IPR003690">
    <property type="entry name" value="MTERF"/>
</dbReference>
<gene>
    <name evidence="3" type="ORF">PoB_004926800</name>
</gene>
<comment type="similarity">
    <text evidence="1">Belongs to the mTERF family.</text>
</comment>
<comment type="caution">
    <text evidence="3">The sequence shown here is derived from an EMBL/GenBank/DDBJ whole genome shotgun (WGS) entry which is preliminary data.</text>
</comment>
<evidence type="ECO:0000256" key="2">
    <source>
        <dbReference type="ARBA" id="ARBA00022946"/>
    </source>
</evidence>
<evidence type="ECO:0000313" key="4">
    <source>
        <dbReference type="Proteomes" id="UP000735302"/>
    </source>
</evidence>
<reference evidence="3 4" key="1">
    <citation type="journal article" date="2021" name="Elife">
        <title>Chloroplast acquisition without the gene transfer in kleptoplastic sea slugs, Plakobranchus ocellatus.</title>
        <authorList>
            <person name="Maeda T."/>
            <person name="Takahashi S."/>
            <person name="Yoshida T."/>
            <person name="Shimamura S."/>
            <person name="Takaki Y."/>
            <person name="Nagai Y."/>
            <person name="Toyoda A."/>
            <person name="Suzuki Y."/>
            <person name="Arimoto A."/>
            <person name="Ishii H."/>
            <person name="Satoh N."/>
            <person name="Nishiyama T."/>
            <person name="Hasebe M."/>
            <person name="Maruyama T."/>
            <person name="Minagawa J."/>
            <person name="Obokata J."/>
            <person name="Shigenobu S."/>
        </authorList>
    </citation>
    <scope>NUCLEOTIDE SEQUENCE [LARGE SCALE GENOMIC DNA]</scope>
</reference>
<protein>
    <submittedName>
        <fullName evidence="3">Transcription termination factor 3, mitochondrial</fullName>
    </submittedName>
</protein>
<name>A0AAV4BT21_9GAST</name>
<keyword evidence="2" id="KW-0809">Transit peptide</keyword>
<dbReference type="PANTHER" id="PTHR13068:SF112">
    <property type="entry name" value="TRANSCRIPTION TERMINATION FACTOR 3, MITOCHONDRIAL"/>
    <property type="match status" value="1"/>
</dbReference>
<dbReference type="GO" id="GO:0006390">
    <property type="term" value="P:mitochondrial transcription"/>
    <property type="evidence" value="ECO:0007669"/>
    <property type="project" value="TreeGrafter"/>
</dbReference>
<dbReference type="Pfam" id="PF02536">
    <property type="entry name" value="mTERF"/>
    <property type="match status" value="1"/>
</dbReference>
<dbReference type="InterPro" id="IPR038538">
    <property type="entry name" value="MTERF_sf"/>
</dbReference>
<proteinExistence type="inferred from homology"/>
<dbReference type="PANTHER" id="PTHR13068">
    <property type="entry name" value="CGI-12 PROTEIN-RELATED"/>
    <property type="match status" value="1"/>
</dbReference>
<dbReference type="GO" id="GO:0003676">
    <property type="term" value="F:nucleic acid binding"/>
    <property type="evidence" value="ECO:0007669"/>
    <property type="project" value="InterPro"/>
</dbReference>
<accession>A0AAV4BT21</accession>
<dbReference type="EMBL" id="BLXT01005451">
    <property type="protein sequence ID" value="GFO22763.1"/>
    <property type="molecule type" value="Genomic_DNA"/>
</dbReference>